<sequence>MPILKNAKKALRASKKKTLVNRNVKARMKTMMDHVKKEATLENLSKAFSAIDKAKKKNIIHKNKAAHLKSGLSALLGKTEAPKSVTKKSSKSKKA</sequence>
<keyword evidence="3 6" id="KW-0689">Ribosomal protein</keyword>
<evidence type="ECO:0000256" key="1">
    <source>
        <dbReference type="ARBA" id="ARBA00022730"/>
    </source>
</evidence>
<dbReference type="Pfam" id="PF01649">
    <property type="entry name" value="Ribosomal_S20p"/>
    <property type="match status" value="1"/>
</dbReference>
<dbReference type="GO" id="GO:0019843">
    <property type="term" value="F:rRNA binding"/>
    <property type="evidence" value="ECO:0007669"/>
    <property type="project" value="UniProtKB-KW"/>
</dbReference>
<dbReference type="Gene3D" id="1.20.58.110">
    <property type="entry name" value="Ribosomal protein S20"/>
    <property type="match status" value="1"/>
</dbReference>
<dbReference type="GO" id="GO:0003735">
    <property type="term" value="F:structural constituent of ribosome"/>
    <property type="evidence" value="ECO:0007669"/>
    <property type="project" value="InterPro"/>
</dbReference>
<proteinExistence type="inferred from homology"/>
<dbReference type="EMBL" id="VSSQ01019050">
    <property type="protein sequence ID" value="MPM62795.1"/>
    <property type="molecule type" value="Genomic_DNA"/>
</dbReference>
<dbReference type="AlphaFoldDB" id="A0A645BBH1"/>
<evidence type="ECO:0000313" key="6">
    <source>
        <dbReference type="EMBL" id="MPM62795.1"/>
    </source>
</evidence>
<name>A0A645BBH1_9ZZZZ</name>
<dbReference type="InterPro" id="IPR002583">
    <property type="entry name" value="Ribosomal_bS20"/>
</dbReference>
<dbReference type="GO" id="GO:1990904">
    <property type="term" value="C:ribonucleoprotein complex"/>
    <property type="evidence" value="ECO:0007669"/>
    <property type="project" value="UniProtKB-KW"/>
</dbReference>
<dbReference type="NCBIfam" id="TIGR00029">
    <property type="entry name" value="S20"/>
    <property type="match status" value="1"/>
</dbReference>
<keyword evidence="1" id="KW-0699">rRNA-binding</keyword>
<dbReference type="GO" id="GO:0005840">
    <property type="term" value="C:ribosome"/>
    <property type="evidence" value="ECO:0007669"/>
    <property type="project" value="UniProtKB-KW"/>
</dbReference>
<protein>
    <submittedName>
        <fullName evidence="6">30S ribosomal protein S20</fullName>
    </submittedName>
</protein>
<keyword evidence="4" id="KW-0687">Ribonucleoprotein</keyword>
<dbReference type="InterPro" id="IPR036510">
    <property type="entry name" value="Ribosomal_bS20_sf"/>
</dbReference>
<gene>
    <name evidence="6" type="primary">rpsT_32</name>
    <name evidence="6" type="ORF">SDC9_109673</name>
</gene>
<feature type="region of interest" description="Disordered" evidence="5">
    <location>
        <begin position="76"/>
        <end position="95"/>
    </location>
</feature>
<evidence type="ECO:0000256" key="3">
    <source>
        <dbReference type="ARBA" id="ARBA00022980"/>
    </source>
</evidence>
<feature type="compositionally biased region" description="Basic residues" evidence="5">
    <location>
        <begin position="85"/>
        <end position="95"/>
    </location>
</feature>
<evidence type="ECO:0000256" key="5">
    <source>
        <dbReference type="SAM" id="MobiDB-lite"/>
    </source>
</evidence>
<evidence type="ECO:0000256" key="2">
    <source>
        <dbReference type="ARBA" id="ARBA00022884"/>
    </source>
</evidence>
<accession>A0A645BBH1</accession>
<comment type="caution">
    <text evidence="6">The sequence shown here is derived from an EMBL/GenBank/DDBJ whole genome shotgun (WGS) entry which is preliminary data.</text>
</comment>
<dbReference type="HAMAP" id="MF_00500">
    <property type="entry name" value="Ribosomal_bS20"/>
    <property type="match status" value="1"/>
</dbReference>
<keyword evidence="2" id="KW-0694">RNA-binding</keyword>
<dbReference type="GO" id="GO:0006412">
    <property type="term" value="P:translation"/>
    <property type="evidence" value="ECO:0007669"/>
    <property type="project" value="InterPro"/>
</dbReference>
<evidence type="ECO:0000256" key="4">
    <source>
        <dbReference type="ARBA" id="ARBA00023274"/>
    </source>
</evidence>
<reference evidence="6" key="1">
    <citation type="submission" date="2019-08" db="EMBL/GenBank/DDBJ databases">
        <authorList>
            <person name="Kucharzyk K."/>
            <person name="Murdoch R.W."/>
            <person name="Higgins S."/>
            <person name="Loffler F."/>
        </authorList>
    </citation>
    <scope>NUCLEOTIDE SEQUENCE</scope>
</reference>
<dbReference type="SUPFAM" id="SSF46992">
    <property type="entry name" value="Ribosomal protein S20"/>
    <property type="match status" value="1"/>
</dbReference>
<organism evidence="6">
    <name type="scientific">bioreactor metagenome</name>
    <dbReference type="NCBI Taxonomy" id="1076179"/>
    <lineage>
        <taxon>unclassified sequences</taxon>
        <taxon>metagenomes</taxon>
        <taxon>ecological metagenomes</taxon>
    </lineage>
</organism>